<name>A0A4Z1DM20_STRGP</name>
<dbReference type="InterPro" id="IPR048567">
    <property type="entry name" value="CyanoTRADDas_TM"/>
</dbReference>
<evidence type="ECO:0000313" key="5">
    <source>
        <dbReference type="Proteomes" id="UP000298513"/>
    </source>
</evidence>
<feature type="compositionally biased region" description="Basic and acidic residues" evidence="1">
    <location>
        <begin position="1"/>
        <end position="16"/>
    </location>
</feature>
<organism evidence="4 5">
    <name type="scientific">Streptomyces griseoluteus</name>
    <dbReference type="NCBI Taxonomy" id="29306"/>
    <lineage>
        <taxon>Bacteria</taxon>
        <taxon>Bacillati</taxon>
        <taxon>Actinomycetota</taxon>
        <taxon>Actinomycetes</taxon>
        <taxon>Kitasatosporales</taxon>
        <taxon>Streptomycetaceae</taxon>
        <taxon>Streptomyces</taxon>
    </lineage>
</organism>
<feature type="region of interest" description="Disordered" evidence="1">
    <location>
        <begin position="1"/>
        <end position="26"/>
    </location>
</feature>
<sequence>MATRRGFEREQRETAKRLVGSGPGGGITWGDLAGGNVAVVDREGGEPDGDGTRPGSGARRRDDQFASVLVEYYSYGLTQARRSFYASQVISAVGVLVILSGVTLAIWRAETSGDMFASIVTSCSGVVSTVIGQLVHRRADIALKHMADQTEALRADMLAERAGEQAIALLAGVTDPEVKTRLQAGLIMKLAGAEMPAIGPQFSEAPPVVPEQAQHR</sequence>
<keyword evidence="5" id="KW-1185">Reference proteome</keyword>
<feature type="region of interest" description="Disordered" evidence="1">
    <location>
        <begin position="40"/>
        <end position="60"/>
    </location>
</feature>
<evidence type="ECO:0000256" key="1">
    <source>
        <dbReference type="SAM" id="MobiDB-lite"/>
    </source>
</evidence>
<keyword evidence="2" id="KW-0472">Membrane</keyword>
<proteinExistence type="predicted"/>
<feature type="transmembrane region" description="Helical" evidence="2">
    <location>
        <begin position="89"/>
        <end position="109"/>
    </location>
</feature>
<evidence type="ECO:0000313" key="4">
    <source>
        <dbReference type="EMBL" id="TGN84058.1"/>
    </source>
</evidence>
<evidence type="ECO:0000259" key="3">
    <source>
        <dbReference type="Pfam" id="PF20712"/>
    </source>
</evidence>
<feature type="transmembrane region" description="Helical" evidence="2">
    <location>
        <begin position="115"/>
        <end position="135"/>
    </location>
</feature>
<protein>
    <recommendedName>
        <fullName evidence="3">Cyanobacterial TRADD-N associated 2 transmembrane domain-containing protein</fullName>
    </recommendedName>
</protein>
<keyword evidence="2" id="KW-0812">Transmembrane</keyword>
<feature type="domain" description="Cyanobacterial TRADD-N associated 2 transmembrane" evidence="3">
    <location>
        <begin position="76"/>
        <end position="146"/>
    </location>
</feature>
<dbReference type="AlphaFoldDB" id="A0A4Z1DM20"/>
<keyword evidence="2" id="KW-1133">Transmembrane helix</keyword>
<dbReference type="Proteomes" id="UP000298513">
    <property type="component" value="Unassembled WGS sequence"/>
</dbReference>
<comment type="caution">
    <text evidence="4">The sequence shown here is derived from an EMBL/GenBank/DDBJ whole genome shotgun (WGS) entry which is preliminary data.</text>
</comment>
<reference evidence="4 5" key="1">
    <citation type="submission" date="2019-04" db="EMBL/GenBank/DDBJ databases">
        <title>Streptomyces sp. nov. Bv016 isolated from bark of Buahinia variegata.</title>
        <authorList>
            <person name="Kanchanasin P."/>
            <person name="Tanasupawat S."/>
            <person name="Yuki M."/>
            <person name="Kudo T."/>
        </authorList>
    </citation>
    <scope>NUCLEOTIDE SEQUENCE [LARGE SCALE GENOMIC DNA]</scope>
    <source>
        <strain evidence="4 5">JCM 4765</strain>
    </source>
</reference>
<dbReference type="Pfam" id="PF20712">
    <property type="entry name" value="CyanoTRADDas_TM"/>
    <property type="match status" value="1"/>
</dbReference>
<dbReference type="EMBL" id="SRRU01000004">
    <property type="protein sequence ID" value="TGN84058.1"/>
    <property type="molecule type" value="Genomic_DNA"/>
</dbReference>
<gene>
    <name evidence="4" type="ORF">E5082_12210</name>
</gene>
<evidence type="ECO:0000256" key="2">
    <source>
        <dbReference type="SAM" id="Phobius"/>
    </source>
</evidence>
<accession>A0A4Z1DM20</accession>